<gene>
    <name evidence="1" type="ORF">J5474_16980</name>
</gene>
<sequence length="136" mass="14971">MKSARIRLPSPEALKCPLAGENEAIRHHLEVLARNQLSDLDQLALLGLPEKAPQKTDSAVAEKLGVEKFDMYDEYFDVERTSQNPADELSSAFIASLVEVGEEAKRGHSLDPLALNAFLRAVQVQAQVLLKEAYDG</sequence>
<dbReference type="RefSeq" id="WP_209362282.1">
    <property type="nucleotide sequence ID" value="NZ_JAGISH010000010.1"/>
</dbReference>
<evidence type="ECO:0000313" key="2">
    <source>
        <dbReference type="Proteomes" id="UP000675940"/>
    </source>
</evidence>
<organism evidence="1 2">
    <name type="scientific">Sagittula salina</name>
    <dbReference type="NCBI Taxonomy" id="2820268"/>
    <lineage>
        <taxon>Bacteria</taxon>
        <taxon>Pseudomonadati</taxon>
        <taxon>Pseudomonadota</taxon>
        <taxon>Alphaproteobacteria</taxon>
        <taxon>Rhodobacterales</taxon>
        <taxon>Roseobacteraceae</taxon>
        <taxon>Sagittula</taxon>
    </lineage>
</organism>
<accession>A0A940S4J4</accession>
<proteinExistence type="predicted"/>
<dbReference type="EMBL" id="JAGISH010000010">
    <property type="protein sequence ID" value="MBP0484174.1"/>
    <property type="molecule type" value="Genomic_DNA"/>
</dbReference>
<evidence type="ECO:0000313" key="1">
    <source>
        <dbReference type="EMBL" id="MBP0484174.1"/>
    </source>
</evidence>
<protein>
    <submittedName>
        <fullName evidence="1">Uncharacterized protein</fullName>
    </submittedName>
</protein>
<keyword evidence="2" id="KW-1185">Reference proteome</keyword>
<comment type="caution">
    <text evidence="1">The sequence shown here is derived from an EMBL/GenBank/DDBJ whole genome shotgun (WGS) entry which is preliminary data.</text>
</comment>
<reference evidence="1" key="1">
    <citation type="submission" date="2021-03" db="EMBL/GenBank/DDBJ databases">
        <title>Sagittula salina sp. nov. strain M10.9X isolated from the marine waste.</title>
        <authorList>
            <person name="Satari L."/>
            <person name="Molina-Menor E."/>
            <person name="Vidal-Verdu A."/>
            <person name="Pascual J."/>
            <person name="Pereto J."/>
            <person name="Porcar M."/>
        </authorList>
    </citation>
    <scope>NUCLEOTIDE SEQUENCE</scope>
    <source>
        <strain evidence="1">M10.9X</strain>
    </source>
</reference>
<name>A0A940S4J4_9RHOB</name>
<dbReference type="Proteomes" id="UP000675940">
    <property type="component" value="Unassembled WGS sequence"/>
</dbReference>
<dbReference type="AlphaFoldDB" id="A0A940S4J4"/>